<dbReference type="AlphaFoldDB" id="A0A239BXK2"/>
<evidence type="ECO:0008006" key="4">
    <source>
        <dbReference type="Google" id="ProtNLM"/>
    </source>
</evidence>
<proteinExistence type="predicted"/>
<keyword evidence="3" id="KW-1185">Reference proteome</keyword>
<feature type="region of interest" description="Disordered" evidence="1">
    <location>
        <begin position="1"/>
        <end position="25"/>
    </location>
</feature>
<dbReference type="InterPro" id="IPR003615">
    <property type="entry name" value="HNH_nuc"/>
</dbReference>
<dbReference type="OrthoDB" id="3541361at2"/>
<evidence type="ECO:0000256" key="1">
    <source>
        <dbReference type="SAM" id="MobiDB-lite"/>
    </source>
</evidence>
<reference evidence="3" key="1">
    <citation type="submission" date="2017-06" db="EMBL/GenBank/DDBJ databases">
        <authorList>
            <person name="Varghese N."/>
            <person name="Submissions S."/>
        </authorList>
    </citation>
    <scope>NUCLEOTIDE SEQUENCE [LARGE SCALE GENOMIC DNA]</scope>
    <source>
        <strain evidence="3">DSM 45423</strain>
    </source>
</reference>
<dbReference type="CDD" id="cd00085">
    <property type="entry name" value="HNHc"/>
    <property type="match status" value="1"/>
</dbReference>
<evidence type="ECO:0000313" key="3">
    <source>
        <dbReference type="Proteomes" id="UP000198386"/>
    </source>
</evidence>
<dbReference type="EMBL" id="FZOH01000002">
    <property type="protein sequence ID" value="SNS11804.1"/>
    <property type="molecule type" value="Genomic_DNA"/>
</dbReference>
<feature type="compositionally biased region" description="Low complexity" evidence="1">
    <location>
        <begin position="1"/>
        <end position="12"/>
    </location>
</feature>
<name>A0A239BXK2_9ACTN</name>
<feature type="compositionally biased region" description="Pro residues" evidence="1">
    <location>
        <begin position="13"/>
        <end position="22"/>
    </location>
</feature>
<dbReference type="RefSeq" id="WP_089403158.1">
    <property type="nucleotide sequence ID" value="NZ_FZOH01000002.1"/>
</dbReference>
<gene>
    <name evidence="2" type="ORF">SAMN04488107_1453</name>
</gene>
<evidence type="ECO:0000313" key="2">
    <source>
        <dbReference type="EMBL" id="SNS11804.1"/>
    </source>
</evidence>
<dbReference type="Proteomes" id="UP000198386">
    <property type="component" value="Unassembled WGS sequence"/>
</dbReference>
<feature type="region of interest" description="Disordered" evidence="1">
    <location>
        <begin position="195"/>
        <end position="217"/>
    </location>
</feature>
<sequence>MTDRPPAATGVPPDGPPDPPTPVTDRPLAEWMALAAARASSGARQAVLDGTWTDGDLRGLLDLGALLGTHTIRGTGLAHRPNVAVVDMLRGSLVALTDAAGLRRGAALGPPAGSDRYTPGTDLDRFVRLRDRRCRFPGCRARARTCDLDHCRPWPEGPTAHTNLCCLCEHHHRLEHQAPGWRFDVGDDGALEVTAPGGEVRHSHPPRFGTDLDLPPF</sequence>
<protein>
    <recommendedName>
        <fullName evidence="4">HNH nuclease domain-containing protein</fullName>
    </recommendedName>
</protein>
<organism evidence="2 3">
    <name type="scientific">Geodermatophilus saharensis</name>
    <dbReference type="NCBI Taxonomy" id="1137994"/>
    <lineage>
        <taxon>Bacteria</taxon>
        <taxon>Bacillati</taxon>
        <taxon>Actinomycetota</taxon>
        <taxon>Actinomycetes</taxon>
        <taxon>Geodermatophilales</taxon>
        <taxon>Geodermatophilaceae</taxon>
        <taxon>Geodermatophilus</taxon>
    </lineage>
</organism>
<accession>A0A239BXK2</accession>